<evidence type="ECO:0000313" key="3">
    <source>
        <dbReference type="Proteomes" id="UP000194318"/>
    </source>
</evidence>
<proteinExistence type="predicted"/>
<gene>
    <name evidence="2" type="ORF">BG846_02161</name>
    <name evidence="1" type="ORF">K701_28070</name>
</gene>
<reference evidence="1 4" key="1">
    <citation type="submission" date="2013-05" db="EMBL/GenBank/DDBJ databases">
        <title>Genome Sequence of Streptomyces fradiae.</title>
        <authorList>
            <person name="Kirby R."/>
        </authorList>
    </citation>
    <scope>NUCLEOTIDE SEQUENCE [LARGE SCALE GENOMIC DNA]</scope>
    <source>
        <strain evidence="1 4">ATCC 10745</strain>
    </source>
</reference>
<dbReference type="EMBL" id="MIFZ01000192">
    <property type="protein sequence ID" value="OSY52181.1"/>
    <property type="molecule type" value="Genomic_DNA"/>
</dbReference>
<evidence type="ECO:0000313" key="1">
    <source>
        <dbReference type="EMBL" id="KAF0646609.1"/>
    </source>
</evidence>
<dbReference type="EMBL" id="ASYR01000050">
    <property type="protein sequence ID" value="KAF0646609.1"/>
    <property type="molecule type" value="Genomic_DNA"/>
</dbReference>
<sequence length="273" mass="29761">MPTHPTIDAYAYPVQPSLGRHHVLDGRSLAYRRPYDGHRLRTAAWEPRIPVLDQRNLIAQGIHTSTMGLDTDIDALASCTGNAATTLLSVIAPDRATADGLDLADTAAAQRYAISLYADATRQDRWHTSCWPTDDCGSSGLGAAKALRARGLIDQYGHATTAEELCALLQTGPVLLGMPWYAAFSEPDGDGFIDNVAWSASPLEGGHEVCVTALERVPNWDGTVDYDHTILRFRNSWGPSWGDHGDARMRLSTYLALRDHCDVIQPRLDGVTP</sequence>
<organism evidence="2 3">
    <name type="scientific">Streptomyces fradiae ATCC 10745 = DSM 40063</name>
    <dbReference type="NCBI Taxonomy" id="1319510"/>
    <lineage>
        <taxon>Bacteria</taxon>
        <taxon>Bacillati</taxon>
        <taxon>Actinomycetota</taxon>
        <taxon>Actinomycetes</taxon>
        <taxon>Kitasatosporales</taxon>
        <taxon>Streptomycetaceae</taxon>
        <taxon>Streptomyces</taxon>
    </lineage>
</organism>
<dbReference type="RefSeq" id="WP_031129312.1">
    <property type="nucleotide sequence ID" value="NZ_ASYR01000050.1"/>
</dbReference>
<comment type="caution">
    <text evidence="2">The sequence shown here is derived from an EMBL/GenBank/DDBJ whole genome shotgun (WGS) entry which is preliminary data.</text>
</comment>
<dbReference type="SUPFAM" id="SSF54001">
    <property type="entry name" value="Cysteine proteinases"/>
    <property type="match status" value="1"/>
</dbReference>
<dbReference type="Proteomes" id="UP000194318">
    <property type="component" value="Unassembled WGS sequence"/>
</dbReference>
<evidence type="ECO:0000313" key="4">
    <source>
        <dbReference type="Proteomes" id="UP000731519"/>
    </source>
</evidence>
<dbReference type="InterPro" id="IPR038765">
    <property type="entry name" value="Papain-like_cys_pep_sf"/>
</dbReference>
<dbReference type="Proteomes" id="UP000731519">
    <property type="component" value="Unassembled WGS sequence"/>
</dbReference>
<protein>
    <recommendedName>
        <fullName evidence="5">Papain family cysteine protease</fullName>
    </recommendedName>
</protein>
<accession>A0A1Y2NY84</accession>
<keyword evidence="4" id="KW-1185">Reference proteome</keyword>
<evidence type="ECO:0008006" key="5">
    <source>
        <dbReference type="Google" id="ProtNLM"/>
    </source>
</evidence>
<reference evidence="2 3" key="2">
    <citation type="submission" date="2016-09" db="EMBL/GenBank/DDBJ databases">
        <title>Streptomyces fradiae DSM40063, a candidate organism with high potential of specific P450 cytochromes.</title>
        <authorList>
            <person name="Grumaz C."/>
            <person name="Vainshtein Y."/>
            <person name="Kirstahler P."/>
            <person name="Sohn K."/>
        </authorList>
    </citation>
    <scope>NUCLEOTIDE SEQUENCE [LARGE SCALE GENOMIC DNA]</scope>
    <source>
        <strain evidence="2 3">DSM 40063</strain>
    </source>
</reference>
<dbReference type="Gene3D" id="3.90.70.10">
    <property type="entry name" value="Cysteine proteinases"/>
    <property type="match status" value="1"/>
</dbReference>
<dbReference type="AlphaFoldDB" id="A0A1Y2NY84"/>
<evidence type="ECO:0000313" key="2">
    <source>
        <dbReference type="EMBL" id="OSY52181.1"/>
    </source>
</evidence>
<name>A0A1Y2NY84_STRFR</name>